<dbReference type="VEuPathDB" id="FungiDB:AeMF1_009406"/>
<proteinExistence type="predicted"/>
<evidence type="ECO:0000313" key="2">
    <source>
        <dbReference type="Proteomes" id="UP000481153"/>
    </source>
</evidence>
<dbReference type="AlphaFoldDB" id="A0A6G0XPT7"/>
<organism evidence="1 2">
    <name type="scientific">Aphanomyces euteiches</name>
    <dbReference type="NCBI Taxonomy" id="100861"/>
    <lineage>
        <taxon>Eukaryota</taxon>
        <taxon>Sar</taxon>
        <taxon>Stramenopiles</taxon>
        <taxon>Oomycota</taxon>
        <taxon>Saprolegniomycetes</taxon>
        <taxon>Saprolegniales</taxon>
        <taxon>Verrucalvaceae</taxon>
        <taxon>Aphanomyces</taxon>
    </lineage>
</organism>
<dbReference type="EMBL" id="VJMJ01000029">
    <property type="protein sequence ID" value="KAF0742280.1"/>
    <property type="molecule type" value="Genomic_DNA"/>
</dbReference>
<evidence type="ECO:0000313" key="1">
    <source>
        <dbReference type="EMBL" id="KAF0742280.1"/>
    </source>
</evidence>
<name>A0A6G0XPT7_9STRA</name>
<accession>A0A6G0XPT7</accession>
<dbReference type="Proteomes" id="UP000481153">
    <property type="component" value="Unassembled WGS sequence"/>
</dbReference>
<sequence length="271" mass="30038">MSLLEATRATAYPMSSCLIDMKETPSRKRRRPESKDLEEVSYSTKLKCLLAEACLSDMNNVVIEKNLIAIAKELAVLYTLGLQAENKCIKFITIAFERISALVAKQAQGKPLTVSPANLWESAKWQVAETINNDTNTLDAVSLGECYANAVREIKLLWKAMVLSKEQGAQLWHDSKPDEAIALLKASEVYMRRFNTKVQKLSMDRALIETQLMPSSKPPCSHKKKVSFAAEPIVLGVADEDVDRAPVTASKPSKLDALLLRSSRVFPTPSV</sequence>
<keyword evidence="2" id="KW-1185">Reference proteome</keyword>
<gene>
    <name evidence="1" type="ORF">Ae201684_002683</name>
</gene>
<protein>
    <submittedName>
        <fullName evidence="1">Uncharacterized protein</fullName>
    </submittedName>
</protein>
<comment type="caution">
    <text evidence="1">The sequence shown here is derived from an EMBL/GenBank/DDBJ whole genome shotgun (WGS) entry which is preliminary data.</text>
</comment>
<reference evidence="1 2" key="1">
    <citation type="submission" date="2019-07" db="EMBL/GenBank/DDBJ databases">
        <title>Genomics analysis of Aphanomyces spp. identifies a new class of oomycete effector associated with host adaptation.</title>
        <authorList>
            <person name="Gaulin E."/>
        </authorList>
    </citation>
    <scope>NUCLEOTIDE SEQUENCE [LARGE SCALE GENOMIC DNA]</scope>
    <source>
        <strain evidence="1 2">ATCC 201684</strain>
    </source>
</reference>